<evidence type="ECO:0000313" key="15">
    <source>
        <dbReference type="Proteomes" id="UP000647491"/>
    </source>
</evidence>
<evidence type="ECO:0000256" key="6">
    <source>
        <dbReference type="ARBA" id="ARBA00022449"/>
    </source>
</evidence>
<gene>
    <name evidence="14" type="ORF">H8708_08955</name>
</gene>
<keyword evidence="10" id="KW-0406">Ion transport</keyword>
<keyword evidence="15" id="KW-1185">Reference proteome</keyword>
<evidence type="ECO:0000256" key="7">
    <source>
        <dbReference type="ARBA" id="ARBA00022475"/>
    </source>
</evidence>
<reference evidence="14 15" key="1">
    <citation type="submission" date="2020-08" db="EMBL/GenBank/DDBJ databases">
        <title>Genome public.</title>
        <authorList>
            <person name="Liu C."/>
            <person name="Sun Q."/>
        </authorList>
    </citation>
    <scope>NUCLEOTIDE SEQUENCE [LARGE SCALE GENOMIC DNA]</scope>
    <source>
        <strain evidence="14 15">BX10</strain>
    </source>
</reference>
<keyword evidence="5" id="KW-0813">Transport</keyword>
<feature type="transmembrane region" description="Helical" evidence="13">
    <location>
        <begin position="314"/>
        <end position="335"/>
    </location>
</feature>
<feature type="transmembrane region" description="Helical" evidence="13">
    <location>
        <begin position="134"/>
        <end position="158"/>
    </location>
</feature>
<evidence type="ECO:0000256" key="10">
    <source>
        <dbReference type="ARBA" id="ARBA00023065"/>
    </source>
</evidence>
<feature type="transmembrane region" description="Helical" evidence="13">
    <location>
        <begin position="388"/>
        <end position="409"/>
    </location>
</feature>
<evidence type="ECO:0000256" key="2">
    <source>
        <dbReference type="ARBA" id="ARBA00004651"/>
    </source>
</evidence>
<evidence type="ECO:0000256" key="12">
    <source>
        <dbReference type="ARBA" id="ARBA00031636"/>
    </source>
</evidence>
<evidence type="ECO:0000256" key="8">
    <source>
        <dbReference type="ARBA" id="ARBA00022692"/>
    </source>
</evidence>
<evidence type="ECO:0000313" key="14">
    <source>
        <dbReference type="EMBL" id="MBC8599354.1"/>
    </source>
</evidence>
<keyword evidence="11 13" id="KW-0472">Membrane</keyword>
<feature type="transmembrane region" description="Helical" evidence="13">
    <location>
        <begin position="92"/>
        <end position="114"/>
    </location>
</feature>
<dbReference type="NCBIfam" id="TIGR00797">
    <property type="entry name" value="matE"/>
    <property type="match status" value="1"/>
</dbReference>
<dbReference type="InterPro" id="IPR050222">
    <property type="entry name" value="MATE_MdtK"/>
</dbReference>
<evidence type="ECO:0000256" key="1">
    <source>
        <dbReference type="ARBA" id="ARBA00003408"/>
    </source>
</evidence>
<sequence>MNNDLTKGSITGGLIRFAIPLFLGQLLQQFYNMADAWVVGNFASNDAFAAVSSGGHLTFLIIGLFNGIAVGGGVVISRYFGAKNREGVQKAIHANFLFGIWSSVIATAAGLIFIPSVLRMMNTPDSVMPHSLVYFRIYFAGVFTVILYNVCMSVMRALGDSLHPLYYLIVSSLVNVALDLLFVAGFQWGVGGAAFATVVAQGLSVVLCLIRMSREKDESLRLDMKKLKLNKDMMAQVIRQGLPTGIQNSVVSVGNLVIQTNINAFGAFAMSGVGAHSKIEGIVFLPIMSMSMALPTFVSQNIGAGEYERAKKGAAVGTISSMILAELVGILYFMWAPYAMRIFVNAPEAIEFGVIHCRTTALFFFLLAFSHCAAGVMRGCGKSFMPMAAMLAFWCGVRILYVSIAIQIVPVFQTISWAYPLTWFLSSVAFFVSLVRMDWKKL</sequence>
<keyword evidence="9 13" id="KW-1133">Transmembrane helix</keyword>
<dbReference type="InterPro" id="IPR002528">
    <property type="entry name" value="MATE_fam"/>
</dbReference>
<feature type="transmembrane region" description="Helical" evidence="13">
    <location>
        <begin position="57"/>
        <end position="80"/>
    </location>
</feature>
<dbReference type="InterPro" id="IPR048279">
    <property type="entry name" value="MdtK-like"/>
</dbReference>
<evidence type="ECO:0000256" key="3">
    <source>
        <dbReference type="ARBA" id="ARBA00010199"/>
    </source>
</evidence>
<keyword evidence="8 13" id="KW-0812">Transmembrane</keyword>
<feature type="transmembrane region" description="Helical" evidence="13">
    <location>
        <begin position="192"/>
        <end position="212"/>
    </location>
</feature>
<dbReference type="PANTHER" id="PTHR43298:SF2">
    <property type="entry name" value="FMN_FAD EXPORTER YEEO-RELATED"/>
    <property type="match status" value="1"/>
</dbReference>
<evidence type="ECO:0000256" key="4">
    <source>
        <dbReference type="ARBA" id="ARBA00020268"/>
    </source>
</evidence>
<evidence type="ECO:0000256" key="13">
    <source>
        <dbReference type="SAM" id="Phobius"/>
    </source>
</evidence>
<accession>A0ABR7NTA7</accession>
<dbReference type="PANTHER" id="PTHR43298">
    <property type="entry name" value="MULTIDRUG RESISTANCE PROTEIN NORM-RELATED"/>
    <property type="match status" value="1"/>
</dbReference>
<organism evidence="14 15">
    <name type="scientific">Enterocloster hominis</name>
    <name type="common">ex Liu et al. 2021</name>
    <dbReference type="NCBI Taxonomy" id="2763663"/>
    <lineage>
        <taxon>Bacteria</taxon>
        <taxon>Bacillati</taxon>
        <taxon>Bacillota</taxon>
        <taxon>Clostridia</taxon>
        <taxon>Lachnospirales</taxon>
        <taxon>Lachnospiraceae</taxon>
        <taxon>Enterocloster</taxon>
    </lineage>
</organism>
<feature type="transmembrane region" description="Helical" evidence="13">
    <location>
        <begin position="355"/>
        <end position="376"/>
    </location>
</feature>
<protein>
    <recommendedName>
        <fullName evidence="4">Probable multidrug resistance protein NorM</fullName>
    </recommendedName>
    <alternativeName>
        <fullName evidence="12">Multidrug-efflux transporter</fullName>
    </alternativeName>
</protein>
<dbReference type="EMBL" id="JACRTJ010000018">
    <property type="protein sequence ID" value="MBC8599354.1"/>
    <property type="molecule type" value="Genomic_DNA"/>
</dbReference>
<comment type="caution">
    <text evidence="14">The sequence shown here is derived from an EMBL/GenBank/DDBJ whole genome shotgun (WGS) entry which is preliminary data.</text>
</comment>
<keyword evidence="7" id="KW-1003">Cell membrane</keyword>
<evidence type="ECO:0000256" key="9">
    <source>
        <dbReference type="ARBA" id="ARBA00022989"/>
    </source>
</evidence>
<dbReference type="Proteomes" id="UP000647491">
    <property type="component" value="Unassembled WGS sequence"/>
</dbReference>
<evidence type="ECO:0000256" key="5">
    <source>
        <dbReference type="ARBA" id="ARBA00022448"/>
    </source>
</evidence>
<keyword evidence="6" id="KW-0050">Antiport</keyword>
<comment type="similarity">
    <text evidence="3">Belongs to the multi antimicrobial extrusion (MATE) (TC 2.A.66.1) family.</text>
</comment>
<comment type="subcellular location">
    <subcellularLocation>
        <location evidence="2">Cell membrane</location>
        <topology evidence="2">Multi-pass membrane protein</topology>
    </subcellularLocation>
</comment>
<dbReference type="PIRSF" id="PIRSF006603">
    <property type="entry name" value="DinF"/>
    <property type="match status" value="1"/>
</dbReference>
<proteinExistence type="inferred from homology"/>
<name>A0ABR7NTA7_9FIRM</name>
<dbReference type="Pfam" id="PF01554">
    <property type="entry name" value="MatE"/>
    <property type="match status" value="2"/>
</dbReference>
<dbReference type="CDD" id="cd13138">
    <property type="entry name" value="MATE_yoeA_like"/>
    <property type="match status" value="1"/>
</dbReference>
<dbReference type="RefSeq" id="WP_262427626.1">
    <property type="nucleotide sequence ID" value="NZ_JACRTJ010000018.1"/>
</dbReference>
<evidence type="ECO:0000256" key="11">
    <source>
        <dbReference type="ARBA" id="ARBA00023136"/>
    </source>
</evidence>
<comment type="function">
    <text evidence="1">Multidrug efflux pump.</text>
</comment>
<feature type="transmembrane region" description="Helical" evidence="13">
    <location>
        <begin position="415"/>
        <end position="435"/>
    </location>
</feature>
<feature type="transmembrane region" description="Helical" evidence="13">
    <location>
        <begin position="165"/>
        <end position="186"/>
    </location>
</feature>